<organism evidence="1 2">
    <name type="scientific">Candidatus Gallipaludibacter merdavium</name>
    <dbReference type="NCBI Taxonomy" id="2840839"/>
    <lineage>
        <taxon>Bacteria</taxon>
        <taxon>Pseudomonadati</taxon>
        <taxon>Bacteroidota</taxon>
        <taxon>Bacteroidia</taxon>
        <taxon>Bacteroidales</taxon>
        <taxon>Candidatus Gallipaludibacter</taxon>
    </lineage>
</organism>
<evidence type="ECO:0000313" key="1">
    <source>
        <dbReference type="EMBL" id="MBO8459065.1"/>
    </source>
</evidence>
<dbReference type="AlphaFoldDB" id="A0A9D9N3P6"/>
<dbReference type="Proteomes" id="UP000823641">
    <property type="component" value="Unassembled WGS sequence"/>
</dbReference>
<accession>A0A9D9N3P6</accession>
<name>A0A9D9N3P6_9BACT</name>
<evidence type="ECO:0000313" key="2">
    <source>
        <dbReference type="Proteomes" id="UP000823641"/>
    </source>
</evidence>
<dbReference type="Gene3D" id="1.10.260.40">
    <property type="entry name" value="lambda repressor-like DNA-binding domains"/>
    <property type="match status" value="1"/>
</dbReference>
<dbReference type="SUPFAM" id="SSF47413">
    <property type="entry name" value="lambda repressor-like DNA-binding domains"/>
    <property type="match status" value="1"/>
</dbReference>
<proteinExistence type="predicted"/>
<comment type="caution">
    <text evidence="1">The sequence shown here is derived from an EMBL/GenBank/DDBJ whole genome shotgun (WGS) entry which is preliminary data.</text>
</comment>
<sequence length="70" mass="8315">MKPIGEIIQEQLKAEGRSVTWFAHKLSCSRANVYKIFSKEYIDTELLCRISRILNHDFFQYFSDSLKEKI</sequence>
<reference evidence="1" key="2">
    <citation type="journal article" date="2021" name="PeerJ">
        <title>Extensive microbial diversity within the chicken gut microbiome revealed by metagenomics and culture.</title>
        <authorList>
            <person name="Gilroy R."/>
            <person name="Ravi A."/>
            <person name="Getino M."/>
            <person name="Pursley I."/>
            <person name="Horton D.L."/>
            <person name="Alikhan N.F."/>
            <person name="Baker D."/>
            <person name="Gharbi K."/>
            <person name="Hall N."/>
            <person name="Watson M."/>
            <person name="Adriaenssens E.M."/>
            <person name="Foster-Nyarko E."/>
            <person name="Jarju S."/>
            <person name="Secka A."/>
            <person name="Antonio M."/>
            <person name="Oren A."/>
            <person name="Chaudhuri R.R."/>
            <person name="La Ragione R."/>
            <person name="Hildebrand F."/>
            <person name="Pallen M.J."/>
        </authorList>
    </citation>
    <scope>NUCLEOTIDE SEQUENCE</scope>
    <source>
        <strain evidence="1">G3-3990</strain>
    </source>
</reference>
<dbReference type="GO" id="GO:0003677">
    <property type="term" value="F:DNA binding"/>
    <property type="evidence" value="ECO:0007669"/>
    <property type="project" value="InterPro"/>
</dbReference>
<gene>
    <name evidence="1" type="ORF">IAA73_01840</name>
</gene>
<dbReference type="InterPro" id="IPR010982">
    <property type="entry name" value="Lambda_DNA-bd_dom_sf"/>
</dbReference>
<reference evidence="1" key="1">
    <citation type="submission" date="2020-10" db="EMBL/GenBank/DDBJ databases">
        <authorList>
            <person name="Gilroy R."/>
        </authorList>
    </citation>
    <scope>NUCLEOTIDE SEQUENCE</scope>
    <source>
        <strain evidence="1">G3-3990</strain>
    </source>
</reference>
<protein>
    <submittedName>
        <fullName evidence="1">XRE family transcriptional regulator</fullName>
    </submittedName>
</protein>
<dbReference type="EMBL" id="JADIMG010000017">
    <property type="protein sequence ID" value="MBO8459065.1"/>
    <property type="molecule type" value="Genomic_DNA"/>
</dbReference>